<dbReference type="AlphaFoldDB" id="A0A1Y1JJG0"/>
<name>A0A1Y1JJG0_PLAGO</name>
<dbReference type="EMBL" id="BDQF01000013">
    <property type="protein sequence ID" value="GAW82639.1"/>
    <property type="molecule type" value="Genomic_DNA"/>
</dbReference>
<comment type="caution">
    <text evidence="2">The sequence shown here is derived from an EMBL/GenBank/DDBJ whole genome shotgun (WGS) entry which is preliminary data.</text>
</comment>
<keyword evidence="1" id="KW-1133">Transmembrane helix</keyword>
<feature type="transmembrane region" description="Helical" evidence="1">
    <location>
        <begin position="12"/>
        <end position="31"/>
    </location>
</feature>
<protein>
    <submittedName>
        <fullName evidence="2">Uncharacterized protein</fullName>
    </submittedName>
</protein>
<organism evidence="2 3">
    <name type="scientific">Plasmodium gonderi</name>
    <dbReference type="NCBI Taxonomy" id="77519"/>
    <lineage>
        <taxon>Eukaryota</taxon>
        <taxon>Sar</taxon>
        <taxon>Alveolata</taxon>
        <taxon>Apicomplexa</taxon>
        <taxon>Aconoidasida</taxon>
        <taxon>Haemosporida</taxon>
        <taxon>Plasmodiidae</taxon>
        <taxon>Plasmodium</taxon>
        <taxon>Plasmodium (Plasmodium)</taxon>
    </lineage>
</organism>
<reference evidence="3" key="1">
    <citation type="submission" date="2017-04" db="EMBL/GenBank/DDBJ databases">
        <title>Plasmodium gonderi genome.</title>
        <authorList>
            <person name="Arisue N."/>
            <person name="Honma H."/>
            <person name="Kawai S."/>
            <person name="Tougan T."/>
            <person name="Tanabe K."/>
            <person name="Horii T."/>
        </authorList>
    </citation>
    <scope>NUCLEOTIDE SEQUENCE [LARGE SCALE GENOMIC DNA]</scope>
    <source>
        <strain evidence="3">ATCC 30045</strain>
    </source>
</reference>
<keyword evidence="1" id="KW-0812">Transmembrane</keyword>
<gene>
    <name evidence="2" type="ORF">PGO_126370</name>
</gene>
<proteinExistence type="predicted"/>
<dbReference type="OrthoDB" id="370739at2759"/>
<dbReference type="Proteomes" id="UP000195521">
    <property type="component" value="Unassembled WGS sequence"/>
</dbReference>
<dbReference type="GeneID" id="39749376"/>
<dbReference type="OMA" id="LTCWELN"/>
<evidence type="ECO:0000313" key="3">
    <source>
        <dbReference type="Proteomes" id="UP000195521"/>
    </source>
</evidence>
<evidence type="ECO:0000256" key="1">
    <source>
        <dbReference type="SAM" id="Phobius"/>
    </source>
</evidence>
<accession>A0A1Y1JJG0</accession>
<dbReference type="RefSeq" id="XP_028545228.1">
    <property type="nucleotide sequence ID" value="XM_028689427.1"/>
</dbReference>
<evidence type="ECO:0000313" key="2">
    <source>
        <dbReference type="EMBL" id="GAW82639.1"/>
    </source>
</evidence>
<keyword evidence="1" id="KW-0472">Membrane</keyword>
<keyword evidence="3" id="KW-1185">Reference proteome</keyword>
<sequence>MMEDNQIKCKNIVSMYTIRMYINGFIIGYVFRHEIYKKFFLHKNDNLLFHYIKKWFYTKTHSKNSNNTILLYSQNLCHHRKICSTNKLNYYSNCKNNKFAYKLFPFPNLSNLKKNIQISNFLASRLALWTCFCTLTCWELNTVFESNIISPIFSGLVASSFNKIIFREYQKVLIPSWLGCVLSYIIFI</sequence>